<feature type="region of interest" description="Disordered" evidence="1">
    <location>
        <begin position="52"/>
        <end position="71"/>
    </location>
</feature>
<keyword evidence="2" id="KW-1133">Transmembrane helix</keyword>
<protein>
    <submittedName>
        <fullName evidence="3">Uncharacterized protein</fullName>
    </submittedName>
</protein>
<accession>A0AAV0LBS5</accession>
<dbReference type="Proteomes" id="UP001154282">
    <property type="component" value="Unassembled WGS sequence"/>
</dbReference>
<sequence>MKNISIRGRRRRHTTLVVTPCFFFFLFIYRGEMNESLSKDADKKNLICSLGGTNKEKEKEKKKERGKRWPNRKKTVVALDLEIENNLPHNAYMKYFGRNNLLHLEEDPKLKNKNTAGPSGDRRQPHLSSLSLFLFPVNPSSPFSLRFVMSFSLFS</sequence>
<comment type="caution">
    <text evidence="3">The sequence shown here is derived from an EMBL/GenBank/DDBJ whole genome shotgun (WGS) entry which is preliminary data.</text>
</comment>
<dbReference type="EMBL" id="CAMGYJ010000006">
    <property type="protein sequence ID" value="CAI0430844.1"/>
    <property type="molecule type" value="Genomic_DNA"/>
</dbReference>
<keyword evidence="2" id="KW-0812">Transmembrane</keyword>
<feature type="transmembrane region" description="Helical" evidence="2">
    <location>
        <begin position="12"/>
        <end position="29"/>
    </location>
</feature>
<reference evidence="3" key="1">
    <citation type="submission" date="2022-08" db="EMBL/GenBank/DDBJ databases">
        <authorList>
            <person name="Gutierrez-Valencia J."/>
        </authorList>
    </citation>
    <scope>NUCLEOTIDE SEQUENCE</scope>
</reference>
<proteinExistence type="predicted"/>
<evidence type="ECO:0000256" key="1">
    <source>
        <dbReference type="SAM" id="MobiDB-lite"/>
    </source>
</evidence>
<name>A0AAV0LBS5_9ROSI</name>
<keyword evidence="4" id="KW-1185">Reference proteome</keyword>
<feature type="non-terminal residue" evidence="3">
    <location>
        <position position="155"/>
    </location>
</feature>
<keyword evidence="2" id="KW-0472">Membrane</keyword>
<feature type="compositionally biased region" description="Basic and acidic residues" evidence="1">
    <location>
        <begin position="54"/>
        <end position="63"/>
    </location>
</feature>
<evidence type="ECO:0000256" key="2">
    <source>
        <dbReference type="SAM" id="Phobius"/>
    </source>
</evidence>
<gene>
    <name evidence="3" type="ORF">LITE_LOCUS22789</name>
</gene>
<dbReference type="AlphaFoldDB" id="A0AAV0LBS5"/>
<evidence type="ECO:0000313" key="4">
    <source>
        <dbReference type="Proteomes" id="UP001154282"/>
    </source>
</evidence>
<organism evidence="3 4">
    <name type="scientific">Linum tenue</name>
    <dbReference type="NCBI Taxonomy" id="586396"/>
    <lineage>
        <taxon>Eukaryota</taxon>
        <taxon>Viridiplantae</taxon>
        <taxon>Streptophyta</taxon>
        <taxon>Embryophyta</taxon>
        <taxon>Tracheophyta</taxon>
        <taxon>Spermatophyta</taxon>
        <taxon>Magnoliopsida</taxon>
        <taxon>eudicotyledons</taxon>
        <taxon>Gunneridae</taxon>
        <taxon>Pentapetalae</taxon>
        <taxon>rosids</taxon>
        <taxon>fabids</taxon>
        <taxon>Malpighiales</taxon>
        <taxon>Linaceae</taxon>
        <taxon>Linum</taxon>
    </lineage>
</organism>
<evidence type="ECO:0000313" key="3">
    <source>
        <dbReference type="EMBL" id="CAI0430844.1"/>
    </source>
</evidence>